<evidence type="ECO:0000256" key="4">
    <source>
        <dbReference type="ARBA" id="ARBA00023136"/>
    </source>
</evidence>
<dbReference type="PROSITE" id="PS50850">
    <property type="entry name" value="MFS"/>
    <property type="match status" value="1"/>
</dbReference>
<feature type="transmembrane region" description="Helical" evidence="5">
    <location>
        <begin position="206"/>
        <end position="226"/>
    </location>
</feature>
<proteinExistence type="predicted"/>
<dbReference type="VEuPathDB" id="FungiDB:A1O9_00534"/>
<keyword evidence="8" id="KW-1185">Reference proteome</keyword>
<feature type="domain" description="Major facilitator superfamily (MFS) profile" evidence="6">
    <location>
        <begin position="52"/>
        <end position="525"/>
    </location>
</feature>
<dbReference type="HOGENOM" id="CLU_008455_13_6_1"/>
<dbReference type="InterPro" id="IPR011701">
    <property type="entry name" value="MFS"/>
</dbReference>
<evidence type="ECO:0000259" key="6">
    <source>
        <dbReference type="PROSITE" id="PS50850"/>
    </source>
</evidence>
<feature type="transmembrane region" description="Helical" evidence="5">
    <location>
        <begin position="117"/>
        <end position="135"/>
    </location>
</feature>
<keyword evidence="4 5" id="KW-0472">Membrane</keyword>
<name>A0A072PRQ6_9EURO</name>
<keyword evidence="2 5" id="KW-0812">Transmembrane</keyword>
<reference evidence="7 8" key="1">
    <citation type="submission" date="2013-03" db="EMBL/GenBank/DDBJ databases">
        <title>The Genome Sequence of Exophiala aquamarina CBS 119918.</title>
        <authorList>
            <consortium name="The Broad Institute Genomics Platform"/>
            <person name="Cuomo C."/>
            <person name="de Hoog S."/>
            <person name="Gorbushina A."/>
            <person name="Walker B."/>
            <person name="Young S.K."/>
            <person name="Zeng Q."/>
            <person name="Gargeya S."/>
            <person name="Fitzgerald M."/>
            <person name="Haas B."/>
            <person name="Abouelleil A."/>
            <person name="Allen A.W."/>
            <person name="Alvarado L."/>
            <person name="Arachchi H.M."/>
            <person name="Berlin A.M."/>
            <person name="Chapman S.B."/>
            <person name="Gainer-Dewar J."/>
            <person name="Goldberg J."/>
            <person name="Griggs A."/>
            <person name="Gujja S."/>
            <person name="Hansen M."/>
            <person name="Howarth C."/>
            <person name="Imamovic A."/>
            <person name="Ireland A."/>
            <person name="Larimer J."/>
            <person name="McCowan C."/>
            <person name="Murphy C."/>
            <person name="Pearson M."/>
            <person name="Poon T.W."/>
            <person name="Priest M."/>
            <person name="Roberts A."/>
            <person name="Saif S."/>
            <person name="Shea T."/>
            <person name="Sisk P."/>
            <person name="Sykes S."/>
            <person name="Wortman J."/>
            <person name="Nusbaum C."/>
            <person name="Birren B."/>
        </authorList>
    </citation>
    <scope>NUCLEOTIDE SEQUENCE [LARGE SCALE GENOMIC DNA]</scope>
    <source>
        <strain evidence="7 8">CBS 119918</strain>
    </source>
</reference>
<evidence type="ECO:0000256" key="1">
    <source>
        <dbReference type="ARBA" id="ARBA00004141"/>
    </source>
</evidence>
<dbReference type="Pfam" id="PF07690">
    <property type="entry name" value="MFS_1"/>
    <property type="match status" value="1"/>
</dbReference>
<feature type="transmembrane region" description="Helical" evidence="5">
    <location>
        <begin position="468"/>
        <end position="487"/>
    </location>
</feature>
<comment type="caution">
    <text evidence="7">The sequence shown here is derived from an EMBL/GenBank/DDBJ whole genome shotgun (WGS) entry which is preliminary data.</text>
</comment>
<dbReference type="EMBL" id="AMGV01000001">
    <property type="protein sequence ID" value="KEF62561.1"/>
    <property type="molecule type" value="Genomic_DNA"/>
</dbReference>
<evidence type="ECO:0000313" key="7">
    <source>
        <dbReference type="EMBL" id="KEF62561.1"/>
    </source>
</evidence>
<dbReference type="OrthoDB" id="2585655at2759"/>
<dbReference type="Proteomes" id="UP000027920">
    <property type="component" value="Unassembled WGS sequence"/>
</dbReference>
<dbReference type="Gene3D" id="1.20.1250.20">
    <property type="entry name" value="MFS general substrate transporter like domains"/>
    <property type="match status" value="1"/>
</dbReference>
<evidence type="ECO:0000256" key="3">
    <source>
        <dbReference type="ARBA" id="ARBA00022989"/>
    </source>
</evidence>
<sequence length="532" mass="58101">MSHSIARQKGSVETIGEAAEHSEVERMQFRHPTSTVVTEDPFTWPFWIKMGITLNVCANAFLNNISAAGLVPTLSPISAELDIPITKAAGFMAYNVLAQGLGNMVWVPTMLTFGKRWTILGTMVLLLPCIAWAASAKSYESLLAARILSGFASGASESFAPVIIGEIWFEHNLTTALGFFALCILAGAGLGQLCLGYVTQGAGWRWAFWVTFIACGVNFLTMLIWLPETTFQRGLEVGTTAGDVERSEIVKEDKTRSGETETGVNLVREQQDGITLTLASTAPELKSVSQSIWFLRHPHVQYRQNWFLSFIRPFQFFVSVPVIWSSLTYGVAAGAFTALGVCIPQLTAGPPYNFGPGAQGLFGMSGLVGAILGGTVGAKLVDLFNGHMEKRRFRQNQDHKPEERLVMMVMPFVTVSTGLIMYGFTIEKGMAWIAPAVGYAVHSFGFTVLAGITYSYTVDAYLIRSGEAMVFNNTIRALISFGFADFMPNYMVKVGPETAYSVLAGTVWGISILAIPIFFFGPRLRAMTNRLL</sequence>
<comment type="subcellular location">
    <subcellularLocation>
        <location evidence="1">Membrane</location>
        <topology evidence="1">Multi-pass membrane protein</topology>
    </subcellularLocation>
</comment>
<feature type="transmembrane region" description="Helical" evidence="5">
    <location>
        <begin position="405"/>
        <end position="424"/>
    </location>
</feature>
<evidence type="ECO:0000313" key="8">
    <source>
        <dbReference type="Proteomes" id="UP000027920"/>
    </source>
</evidence>
<feature type="transmembrane region" description="Helical" evidence="5">
    <location>
        <begin position="176"/>
        <end position="200"/>
    </location>
</feature>
<dbReference type="GO" id="GO:0005886">
    <property type="term" value="C:plasma membrane"/>
    <property type="evidence" value="ECO:0007669"/>
    <property type="project" value="TreeGrafter"/>
</dbReference>
<feature type="transmembrane region" description="Helical" evidence="5">
    <location>
        <begin position="499"/>
        <end position="520"/>
    </location>
</feature>
<feature type="transmembrane region" description="Helical" evidence="5">
    <location>
        <begin position="430"/>
        <end position="456"/>
    </location>
</feature>
<dbReference type="GO" id="GO:0022857">
    <property type="term" value="F:transmembrane transporter activity"/>
    <property type="evidence" value="ECO:0007669"/>
    <property type="project" value="InterPro"/>
</dbReference>
<dbReference type="GeneID" id="25275485"/>
<accession>A0A072PRQ6</accession>
<keyword evidence="3 5" id="KW-1133">Transmembrane helix</keyword>
<feature type="transmembrane region" description="Helical" evidence="5">
    <location>
        <begin position="361"/>
        <end position="384"/>
    </location>
</feature>
<dbReference type="PANTHER" id="PTHR23502">
    <property type="entry name" value="MAJOR FACILITATOR SUPERFAMILY"/>
    <property type="match status" value="1"/>
</dbReference>
<dbReference type="InterPro" id="IPR020846">
    <property type="entry name" value="MFS_dom"/>
</dbReference>
<organism evidence="7 8">
    <name type="scientific">Exophiala aquamarina CBS 119918</name>
    <dbReference type="NCBI Taxonomy" id="1182545"/>
    <lineage>
        <taxon>Eukaryota</taxon>
        <taxon>Fungi</taxon>
        <taxon>Dikarya</taxon>
        <taxon>Ascomycota</taxon>
        <taxon>Pezizomycotina</taxon>
        <taxon>Eurotiomycetes</taxon>
        <taxon>Chaetothyriomycetidae</taxon>
        <taxon>Chaetothyriales</taxon>
        <taxon>Herpotrichiellaceae</taxon>
        <taxon>Exophiala</taxon>
    </lineage>
</organism>
<dbReference type="RefSeq" id="XP_013265151.1">
    <property type="nucleotide sequence ID" value="XM_013409697.1"/>
</dbReference>
<dbReference type="AlphaFoldDB" id="A0A072PRQ6"/>
<gene>
    <name evidence="7" type="ORF">A1O9_00534</name>
</gene>
<dbReference type="SUPFAM" id="SSF103473">
    <property type="entry name" value="MFS general substrate transporter"/>
    <property type="match status" value="1"/>
</dbReference>
<evidence type="ECO:0000256" key="5">
    <source>
        <dbReference type="SAM" id="Phobius"/>
    </source>
</evidence>
<dbReference type="PANTHER" id="PTHR23502:SF160">
    <property type="entry name" value="MAJOR FACILITATOR SUPERFAMILY (MFS) PROFILE DOMAIN-CONTAINING PROTEIN-RELATED"/>
    <property type="match status" value="1"/>
</dbReference>
<protein>
    <recommendedName>
        <fullName evidence="6">Major facilitator superfamily (MFS) profile domain-containing protein</fullName>
    </recommendedName>
</protein>
<evidence type="ECO:0000256" key="2">
    <source>
        <dbReference type="ARBA" id="ARBA00022692"/>
    </source>
</evidence>
<feature type="transmembrane region" description="Helical" evidence="5">
    <location>
        <begin position="316"/>
        <end position="341"/>
    </location>
</feature>
<dbReference type="InterPro" id="IPR036259">
    <property type="entry name" value="MFS_trans_sf"/>
</dbReference>